<evidence type="ECO:0000256" key="1">
    <source>
        <dbReference type="SAM" id="MobiDB-lite"/>
    </source>
</evidence>
<feature type="compositionally biased region" description="Polar residues" evidence="1">
    <location>
        <begin position="272"/>
        <end position="286"/>
    </location>
</feature>
<dbReference type="Pfam" id="PF06161">
    <property type="entry name" value="DUF975"/>
    <property type="match status" value="1"/>
</dbReference>
<dbReference type="AlphaFoldDB" id="W7CR70"/>
<dbReference type="Proteomes" id="UP000019243">
    <property type="component" value="Unassembled WGS sequence"/>
</dbReference>
<gene>
    <name evidence="3" type="ORF">BCAMP_11735</name>
</gene>
<reference evidence="3 4" key="1">
    <citation type="submission" date="2012-12" db="EMBL/GenBank/DDBJ databases">
        <title>Novel taxa of Listeriaceae from agricultural environments in the United States.</title>
        <authorList>
            <person name="den Bakker H.C."/>
            <person name="Allred A."/>
            <person name="Warchocki S."/>
            <person name="Wright E.M."/>
            <person name="Burrell A."/>
            <person name="Nightingale K.K."/>
            <person name="Kephart D."/>
            <person name="Wiedmann M."/>
        </authorList>
    </citation>
    <scope>NUCLEOTIDE SEQUENCE [LARGE SCALE GENOMIC DNA]</scope>
    <source>
        <strain evidence="3 4">FSL F6-1037</strain>
    </source>
</reference>
<comment type="caution">
    <text evidence="3">The sequence shown here is derived from an EMBL/GenBank/DDBJ whole genome shotgun (WGS) entry which is preliminary data.</text>
</comment>
<dbReference type="PANTHER" id="PTHR40076:SF1">
    <property type="entry name" value="MEMBRANE PROTEIN"/>
    <property type="match status" value="1"/>
</dbReference>
<dbReference type="PANTHER" id="PTHR40076">
    <property type="entry name" value="MEMBRANE PROTEIN-RELATED"/>
    <property type="match status" value="1"/>
</dbReference>
<evidence type="ECO:0000313" key="4">
    <source>
        <dbReference type="Proteomes" id="UP000019243"/>
    </source>
</evidence>
<feature type="transmembrane region" description="Helical" evidence="2">
    <location>
        <begin position="98"/>
        <end position="116"/>
    </location>
</feature>
<feature type="transmembrane region" description="Helical" evidence="2">
    <location>
        <begin position="122"/>
        <end position="150"/>
    </location>
</feature>
<keyword evidence="2" id="KW-0472">Membrane</keyword>
<dbReference type="STRING" id="1265861.BCAMP_11735"/>
<feature type="transmembrane region" description="Helical" evidence="2">
    <location>
        <begin position="51"/>
        <end position="77"/>
    </location>
</feature>
<keyword evidence="2" id="KW-1133">Transmembrane helix</keyword>
<keyword evidence="4" id="KW-1185">Reference proteome</keyword>
<evidence type="ECO:0000313" key="3">
    <source>
        <dbReference type="EMBL" id="EUJ35463.1"/>
    </source>
</evidence>
<accession>W7CR70</accession>
<proteinExistence type="predicted"/>
<sequence length="295" mass="33120">MKTIRTIKREAKAALKGHWGIAIGILIIMYLITGALNLVAPTENNYDSTAIVLSILSVLIAVFVTLSISTGFVWFYLRLFDGESLKVVNLFDAFKKGMYLKAIWANILIALLLIMWSLPTIILAIVISIAAAANMLSFWYLIVPVLLMLLPIIKTLGYEQTFYLIKDNPTISAYQAVKTSVVLMKNKRMKLFLTYLSFIGWMIVPLILLAYGTYLAIIDFMRNGDGIEAIIGVGLILLGMFIGMIVCLYVIPYFQTTMASFYRSLQPKEVVESSNDNRQTESLNDTNEPEPSRDE</sequence>
<dbReference type="InterPro" id="IPR010380">
    <property type="entry name" value="DUF975"/>
</dbReference>
<dbReference type="OrthoDB" id="9784844at2"/>
<feature type="region of interest" description="Disordered" evidence="1">
    <location>
        <begin position="272"/>
        <end position="295"/>
    </location>
</feature>
<evidence type="ECO:0008006" key="5">
    <source>
        <dbReference type="Google" id="ProtNLM"/>
    </source>
</evidence>
<feature type="transmembrane region" description="Helical" evidence="2">
    <location>
        <begin position="192"/>
        <end position="217"/>
    </location>
</feature>
<feature type="transmembrane region" description="Helical" evidence="2">
    <location>
        <begin position="229"/>
        <end position="254"/>
    </location>
</feature>
<name>W7CR70_9LIST</name>
<organism evidence="3 4">
    <name type="scientific">Brochothrix campestris FSL F6-1037</name>
    <dbReference type="NCBI Taxonomy" id="1265861"/>
    <lineage>
        <taxon>Bacteria</taxon>
        <taxon>Bacillati</taxon>
        <taxon>Bacillota</taxon>
        <taxon>Bacilli</taxon>
        <taxon>Bacillales</taxon>
        <taxon>Listeriaceae</taxon>
        <taxon>Brochothrix</taxon>
    </lineage>
</organism>
<protein>
    <recommendedName>
        <fullName evidence="5">Integral membrane protein</fullName>
    </recommendedName>
</protein>
<evidence type="ECO:0000256" key="2">
    <source>
        <dbReference type="SAM" id="Phobius"/>
    </source>
</evidence>
<dbReference type="RefSeq" id="WP_035315604.1">
    <property type="nucleotide sequence ID" value="NZ_AODH01000056.1"/>
</dbReference>
<feature type="transmembrane region" description="Helical" evidence="2">
    <location>
        <begin position="21"/>
        <end position="39"/>
    </location>
</feature>
<keyword evidence="2" id="KW-0812">Transmembrane</keyword>
<dbReference type="EMBL" id="AODH01000056">
    <property type="protein sequence ID" value="EUJ35463.1"/>
    <property type="molecule type" value="Genomic_DNA"/>
</dbReference>